<protein>
    <submittedName>
        <fullName evidence="1">Crossover junction endodeoxyribonuclease, RusA-like</fullName>
    </submittedName>
</protein>
<dbReference type="SUPFAM" id="SSF103084">
    <property type="entry name" value="Holliday junction resolvase RusA"/>
    <property type="match status" value="1"/>
</dbReference>
<dbReference type="Pfam" id="PF05866">
    <property type="entry name" value="RusA"/>
    <property type="match status" value="1"/>
</dbReference>
<gene>
    <name evidence="1" type="ORF">UFOVP1124_37</name>
</gene>
<organism evidence="1">
    <name type="scientific">uncultured Caudovirales phage</name>
    <dbReference type="NCBI Taxonomy" id="2100421"/>
    <lineage>
        <taxon>Viruses</taxon>
        <taxon>Duplodnaviria</taxon>
        <taxon>Heunggongvirae</taxon>
        <taxon>Uroviricota</taxon>
        <taxon>Caudoviricetes</taxon>
        <taxon>Peduoviridae</taxon>
        <taxon>Maltschvirus</taxon>
        <taxon>Maltschvirus maltsch</taxon>
    </lineage>
</organism>
<sequence length="192" mass="20232">MPSVGELVIAAAEEIERLREVVASAGASSDSFSGFSVYRRPIPQPRHRATLTGRMYLPSAAPVRGFKAALQAAAAGVWERPATGPVGVRIVSTFARSKSHFLSGGGLASGAPVFPGRNCGDVDNLGKSVMDALTGIAFGDDSQAVSMWSHKRFGGEDSSTVYVDFMGDDPPCALSAARRGLPHSRKRLSVKR</sequence>
<dbReference type="Gene3D" id="3.30.1330.70">
    <property type="entry name" value="Holliday junction resolvase RusA"/>
    <property type="match status" value="1"/>
</dbReference>
<dbReference type="InterPro" id="IPR036614">
    <property type="entry name" value="RusA-like_sf"/>
</dbReference>
<accession>A0A6J5QKB3</accession>
<dbReference type="GO" id="GO:0006310">
    <property type="term" value="P:DNA recombination"/>
    <property type="evidence" value="ECO:0007669"/>
    <property type="project" value="InterPro"/>
</dbReference>
<name>A0A6J5QKB3_9CAUD</name>
<dbReference type="InterPro" id="IPR008822">
    <property type="entry name" value="Endonuclease_RusA-like"/>
</dbReference>
<dbReference type="GO" id="GO:0006281">
    <property type="term" value="P:DNA repair"/>
    <property type="evidence" value="ECO:0007669"/>
    <property type="project" value="InterPro"/>
</dbReference>
<dbReference type="GO" id="GO:0000287">
    <property type="term" value="F:magnesium ion binding"/>
    <property type="evidence" value="ECO:0007669"/>
    <property type="project" value="InterPro"/>
</dbReference>
<dbReference type="EMBL" id="LR797064">
    <property type="protein sequence ID" value="CAB4184783.1"/>
    <property type="molecule type" value="Genomic_DNA"/>
</dbReference>
<evidence type="ECO:0000313" key="1">
    <source>
        <dbReference type="EMBL" id="CAB4184783.1"/>
    </source>
</evidence>
<reference evidence="1" key="1">
    <citation type="submission" date="2020-05" db="EMBL/GenBank/DDBJ databases">
        <authorList>
            <person name="Chiriac C."/>
            <person name="Salcher M."/>
            <person name="Ghai R."/>
            <person name="Kavagutti S V."/>
        </authorList>
    </citation>
    <scope>NUCLEOTIDE SEQUENCE</scope>
</reference>
<proteinExistence type="predicted"/>